<dbReference type="EMBL" id="QGTJ01000015">
    <property type="protein sequence ID" value="PWV58577.1"/>
    <property type="molecule type" value="Genomic_DNA"/>
</dbReference>
<dbReference type="CDD" id="cd04186">
    <property type="entry name" value="GT_2_like_c"/>
    <property type="match status" value="1"/>
</dbReference>
<dbReference type="Gene3D" id="3.40.50.2000">
    <property type="entry name" value="Glycogen Phosphorylase B"/>
    <property type="match status" value="1"/>
</dbReference>
<dbReference type="RefSeq" id="WP_110020356.1">
    <property type="nucleotide sequence ID" value="NZ_QGTJ01000015.1"/>
</dbReference>
<evidence type="ECO:0000313" key="2">
    <source>
        <dbReference type="EMBL" id="PWV58577.1"/>
    </source>
</evidence>
<feature type="domain" description="Glycosyltransferase 2-like" evidence="1">
    <location>
        <begin position="100"/>
        <end position="226"/>
    </location>
</feature>
<dbReference type="InterPro" id="IPR029044">
    <property type="entry name" value="Nucleotide-diphossugar_trans"/>
</dbReference>
<proteinExistence type="predicted"/>
<dbReference type="AlphaFoldDB" id="A0A317MPW1"/>
<protein>
    <submittedName>
        <fullName evidence="2">GT2 family glycosyltransferase</fullName>
    </submittedName>
</protein>
<dbReference type="OrthoDB" id="9807209at2"/>
<organism evidence="2 3">
    <name type="scientific">Plasticicumulans acidivorans</name>
    <dbReference type="NCBI Taxonomy" id="886464"/>
    <lineage>
        <taxon>Bacteria</taxon>
        <taxon>Pseudomonadati</taxon>
        <taxon>Pseudomonadota</taxon>
        <taxon>Gammaproteobacteria</taxon>
        <taxon>Candidatus Competibacteraceae</taxon>
        <taxon>Plasticicumulans</taxon>
    </lineage>
</organism>
<accession>A0A317MPW1</accession>
<dbReference type="GO" id="GO:0016740">
    <property type="term" value="F:transferase activity"/>
    <property type="evidence" value="ECO:0007669"/>
    <property type="project" value="UniProtKB-KW"/>
</dbReference>
<reference evidence="2 3" key="1">
    <citation type="submission" date="2018-05" db="EMBL/GenBank/DDBJ databases">
        <title>Genomic Encyclopedia of Type Strains, Phase IV (KMG-IV): sequencing the most valuable type-strain genomes for metagenomic binning, comparative biology and taxonomic classification.</title>
        <authorList>
            <person name="Goeker M."/>
        </authorList>
    </citation>
    <scope>NUCLEOTIDE SEQUENCE [LARGE SCALE GENOMIC DNA]</scope>
    <source>
        <strain evidence="2 3">DSM 23606</strain>
    </source>
</reference>
<dbReference type="CDD" id="cd03801">
    <property type="entry name" value="GT4_PimA-like"/>
    <property type="match status" value="1"/>
</dbReference>
<dbReference type="Proteomes" id="UP000246569">
    <property type="component" value="Unassembled WGS sequence"/>
</dbReference>
<gene>
    <name evidence="2" type="ORF">C7443_1154</name>
</gene>
<dbReference type="InterPro" id="IPR001173">
    <property type="entry name" value="Glyco_trans_2-like"/>
</dbReference>
<evidence type="ECO:0000259" key="1">
    <source>
        <dbReference type="Pfam" id="PF00535"/>
    </source>
</evidence>
<name>A0A317MPW1_9GAMM</name>
<dbReference type="Pfam" id="PF00535">
    <property type="entry name" value="Glycos_transf_2"/>
    <property type="match status" value="1"/>
</dbReference>
<evidence type="ECO:0000313" key="3">
    <source>
        <dbReference type="Proteomes" id="UP000246569"/>
    </source>
</evidence>
<dbReference type="Gene3D" id="3.90.550.10">
    <property type="entry name" value="Spore Coat Polysaccharide Biosynthesis Protein SpsA, Chain A"/>
    <property type="match status" value="1"/>
</dbReference>
<dbReference type="PANTHER" id="PTHR43179">
    <property type="entry name" value="RHAMNOSYLTRANSFERASE WBBL"/>
    <property type="match status" value="1"/>
</dbReference>
<dbReference type="PANTHER" id="PTHR43179:SF7">
    <property type="entry name" value="RHAMNOSYLTRANSFERASE WBBL"/>
    <property type="match status" value="1"/>
</dbReference>
<keyword evidence="2" id="KW-0808">Transferase</keyword>
<dbReference type="Pfam" id="PF13692">
    <property type="entry name" value="Glyco_trans_1_4"/>
    <property type="match status" value="1"/>
</dbReference>
<sequence length="733" mass="82842">MSVVFRDFANSLRSWLRANGRRIYRAMPLSEGAKLHLVGILYRIAGPLFEGTVHYAAWKRRRDGAAQLDESIALGVVRAEDIDSIIAELHFDEVSDPIVTIAIPAYGNLPVTLTCLRSIFRHRPAVSIEVLVIEDCSGDTEIDRLSEIRGLRFEKNPHNLGFLLSCNRVAELSRGRYLYFLNNDTEVTSGWLDALVSVFDNHETCGLVGSKLIYPDGRLQEAGGIVWKDGSAWNYGRLQDRDFPEFNYLRQVDYCSGASIMIPLELFKQLGGFDVRFVPAYYEDTDLAFSVRHLGYDVYYQPDSVVVHYEGVSHGTDVEHGIKAHQTVNQERFKEKWKEVLDAFHFNNADNVFLARDRSGSKKIILMLDHYVPQPDRDAGSRSMMAIIRELLCMGYVVKFWPHNHWYDPVYTPKLQALGVEVEYGARYMGQFDKWMQEHAKYLSAVLLSRPDVALDHIKSVLKYKNLRIMYYGHDIHYLRLIEQLKYEPDNSTVAKEAKRLEFVEKKIWKEVDVVFYPSNLETEEVTNFLRQEKHPAKAITLPVFAFSTFSDDACANLVNREGVLFVAGFGHPPNSTAARWLVETIMPMVWSELPDIKLKLVGSNPSEEVLLLAGERVEVVGFVSDEVLAQYYKNARVATAPLLFGGGMKGKVIEAMRFGLPMVTTSVGAQGLSDAGNALSVSDDAERIAQEIIKLAARDEDWSVQSKAGLAYVKRNFSLDAMHRALVAGLAD</sequence>
<dbReference type="SUPFAM" id="SSF53756">
    <property type="entry name" value="UDP-Glycosyltransferase/glycogen phosphorylase"/>
    <property type="match status" value="1"/>
</dbReference>
<dbReference type="SUPFAM" id="SSF53448">
    <property type="entry name" value="Nucleotide-diphospho-sugar transferases"/>
    <property type="match status" value="1"/>
</dbReference>
<comment type="caution">
    <text evidence="2">The sequence shown here is derived from an EMBL/GenBank/DDBJ whole genome shotgun (WGS) entry which is preliminary data.</text>
</comment>
<keyword evidence="3" id="KW-1185">Reference proteome</keyword>